<evidence type="ECO:0000256" key="1">
    <source>
        <dbReference type="SAM" id="MobiDB-lite"/>
    </source>
</evidence>
<keyword evidence="3" id="KW-1185">Reference proteome</keyword>
<dbReference type="Proteomes" id="UP000318453">
    <property type="component" value="Chromosome"/>
</dbReference>
<dbReference type="OrthoDB" id="9798158at2"/>
<dbReference type="KEGG" id="enn:FRE64_11870"/>
<evidence type="ECO:0000313" key="3">
    <source>
        <dbReference type="Proteomes" id="UP000318453"/>
    </source>
</evidence>
<dbReference type="EMBL" id="CP042326">
    <property type="protein sequence ID" value="QDZ40590.1"/>
    <property type="molecule type" value="Genomic_DNA"/>
</dbReference>
<feature type="region of interest" description="Disordered" evidence="1">
    <location>
        <begin position="1"/>
        <end position="32"/>
    </location>
</feature>
<protein>
    <submittedName>
        <fullName evidence="2">BrnT family toxin</fullName>
    </submittedName>
</protein>
<reference evidence="2" key="1">
    <citation type="submission" date="2019-08" db="EMBL/GenBank/DDBJ databases">
        <title>Carotenoids and Carotenoid Binding Proteins in the Halophilic Cyanobacterium Euhalothece sp. ZM00.</title>
        <authorList>
            <person name="Cho S.M."/>
            <person name="Song J.Y."/>
            <person name="Park Y.-I."/>
        </authorList>
    </citation>
    <scope>NUCLEOTIDE SEQUENCE [LARGE SCALE GENOMIC DNA]</scope>
    <source>
        <strain evidence="2">Z-M001</strain>
    </source>
</reference>
<feature type="compositionally biased region" description="Basic and acidic residues" evidence="1">
    <location>
        <begin position="16"/>
        <end position="32"/>
    </location>
</feature>
<accession>A0A5B8NR87</accession>
<organism evidence="2 3">
    <name type="scientific">Euhalothece natronophila Z-M001</name>
    <dbReference type="NCBI Taxonomy" id="522448"/>
    <lineage>
        <taxon>Bacteria</taxon>
        <taxon>Bacillati</taxon>
        <taxon>Cyanobacteriota</taxon>
        <taxon>Cyanophyceae</taxon>
        <taxon>Oscillatoriophycideae</taxon>
        <taxon>Chroococcales</taxon>
        <taxon>Halothecacae</taxon>
        <taxon>Halothece cluster</taxon>
        <taxon>Euhalothece</taxon>
    </lineage>
</organism>
<name>A0A5B8NR87_9CHRO</name>
<sequence>MRENTIRIISARKANRREQKRYWKQKQKETDS</sequence>
<gene>
    <name evidence="2" type="ORF">FRE64_11870</name>
</gene>
<proteinExistence type="predicted"/>
<dbReference type="AlphaFoldDB" id="A0A5B8NR87"/>
<evidence type="ECO:0000313" key="2">
    <source>
        <dbReference type="EMBL" id="QDZ40590.1"/>
    </source>
</evidence>